<dbReference type="Gene3D" id="3.30.1450.10">
    <property type="match status" value="2"/>
</dbReference>
<dbReference type="EMBL" id="JAQONE010000011">
    <property type="protein sequence ID" value="MDC2829404.1"/>
    <property type="molecule type" value="Genomic_DNA"/>
</dbReference>
<comment type="caution">
    <text evidence="2">The sequence shown here is derived from an EMBL/GenBank/DDBJ whole genome shotgun (WGS) entry which is preliminary data.</text>
</comment>
<dbReference type="RefSeq" id="WP_272208598.1">
    <property type="nucleotide sequence ID" value="NZ_JAQOMV010000021.1"/>
</dbReference>
<protein>
    <submittedName>
        <fullName evidence="2">DUF3862 domain-containing protein</fullName>
    </submittedName>
</protein>
<evidence type="ECO:0000256" key="1">
    <source>
        <dbReference type="ARBA" id="ARBA00022729"/>
    </source>
</evidence>
<accession>A0AAJ1HTV7</accession>
<evidence type="ECO:0000313" key="2">
    <source>
        <dbReference type="EMBL" id="MDC2829404.1"/>
    </source>
</evidence>
<sequence>MKSLVKITKLFLGVVAALLVVGMTTTSFASSHYKYRITRTAFDKVSVGSNNGNGGTSLKQLEKDFGSPKLKSSRTVDNVRATMLVYSGVDNDKNAAAIVELINNKVIYKELTGYQYTRKAVASLNDFNNKLTVNKTTYQEALKEFGKPDEYSVSTQNGTKVISAVWSSNLKHSAKAKATMTLQFDNDVLVNKSQVSME</sequence>
<dbReference type="AlphaFoldDB" id="A0AAJ1HTV7"/>
<dbReference type="InterPro" id="IPR024418">
    <property type="entry name" value="DUF3862"/>
</dbReference>
<keyword evidence="1" id="KW-0732">Signal</keyword>
<organism evidence="2 3">
    <name type="scientific">Limosilactobacillus mucosae</name>
    <name type="common">Lactobacillus mucosae</name>
    <dbReference type="NCBI Taxonomy" id="97478"/>
    <lineage>
        <taxon>Bacteria</taxon>
        <taxon>Bacillati</taxon>
        <taxon>Bacillota</taxon>
        <taxon>Bacilli</taxon>
        <taxon>Lactobacillales</taxon>
        <taxon>Lactobacillaceae</taxon>
        <taxon>Limosilactobacillus</taxon>
    </lineage>
</organism>
<evidence type="ECO:0000313" key="3">
    <source>
        <dbReference type="Proteomes" id="UP001220670"/>
    </source>
</evidence>
<name>A0AAJ1HTV7_LIMMU</name>
<reference evidence="2" key="1">
    <citation type="submission" date="2023-01" db="EMBL/GenBank/DDBJ databases">
        <title>Genome analysis of 13 Lactobacillus isolated from gut of wild boar.</title>
        <authorList>
            <person name="Papp P."/>
            <person name="Libisch B."/>
            <person name="Nagy T."/>
            <person name="Olasz F."/>
        </authorList>
    </citation>
    <scope>NUCLEOTIDE SEQUENCE</scope>
    <source>
        <strain evidence="2">F146</strain>
    </source>
</reference>
<dbReference type="InterPro" id="IPR037873">
    <property type="entry name" value="BamE-like"/>
</dbReference>
<gene>
    <name evidence="2" type="ORF">PO250_03600</name>
</gene>
<proteinExistence type="predicted"/>
<dbReference type="Pfam" id="PF12978">
    <property type="entry name" value="DUF3862"/>
    <property type="match status" value="1"/>
</dbReference>
<dbReference type="Proteomes" id="UP001220670">
    <property type="component" value="Unassembled WGS sequence"/>
</dbReference>